<accession>A0A8H7LEM2</accession>
<comment type="caution">
    <text evidence="2">The sequence shown here is derived from an EMBL/GenBank/DDBJ whole genome shotgun (WGS) entry which is preliminary data.</text>
</comment>
<gene>
    <name evidence="2" type="ORF">RHS04_07952</name>
</gene>
<feature type="region of interest" description="Disordered" evidence="1">
    <location>
        <begin position="528"/>
        <end position="592"/>
    </location>
</feature>
<protein>
    <submittedName>
        <fullName evidence="2">Uncharacterized protein</fullName>
    </submittedName>
</protein>
<feature type="compositionally biased region" description="Polar residues" evidence="1">
    <location>
        <begin position="541"/>
        <end position="560"/>
    </location>
</feature>
<name>A0A8H7LEM2_9AGAM</name>
<dbReference type="Proteomes" id="UP000650582">
    <property type="component" value="Unassembled WGS sequence"/>
</dbReference>
<reference evidence="2" key="1">
    <citation type="submission" date="2020-09" db="EMBL/GenBank/DDBJ databases">
        <title>Comparative genome analyses of four rice-infecting Rhizoctonia solani isolates reveal extensive enrichment of homogalacturonan modification genes.</title>
        <authorList>
            <person name="Lee D.-Y."/>
            <person name="Jeon J."/>
            <person name="Kim K.-T."/>
            <person name="Cheong K."/>
            <person name="Song H."/>
            <person name="Choi G."/>
            <person name="Ko J."/>
            <person name="Opiyo S.O."/>
            <person name="Zuo S."/>
            <person name="Madhav S."/>
            <person name="Lee Y.-H."/>
            <person name="Wang G.-L."/>
        </authorList>
    </citation>
    <scope>NUCLEOTIDE SEQUENCE</scope>
    <source>
        <strain evidence="2">AG1-IA YN-7</strain>
    </source>
</reference>
<evidence type="ECO:0000313" key="3">
    <source>
        <dbReference type="Proteomes" id="UP000650582"/>
    </source>
</evidence>
<organism evidence="2 3">
    <name type="scientific">Rhizoctonia solani</name>
    <dbReference type="NCBI Taxonomy" id="456999"/>
    <lineage>
        <taxon>Eukaryota</taxon>
        <taxon>Fungi</taxon>
        <taxon>Dikarya</taxon>
        <taxon>Basidiomycota</taxon>
        <taxon>Agaricomycotina</taxon>
        <taxon>Agaricomycetes</taxon>
        <taxon>Cantharellales</taxon>
        <taxon>Ceratobasidiaceae</taxon>
        <taxon>Rhizoctonia</taxon>
    </lineage>
</organism>
<feature type="compositionally biased region" description="Polar residues" evidence="1">
    <location>
        <begin position="707"/>
        <end position="722"/>
    </location>
</feature>
<feature type="compositionally biased region" description="Low complexity" evidence="1">
    <location>
        <begin position="694"/>
        <end position="706"/>
    </location>
</feature>
<sequence length="729" mass="80192">MQEKMFIPAPGSVQAQYYPLLSITSQSGDSVKPKLDVIFDTSEGAKLFGFITHLFGCVEPDQTHCHYAALKCYEVTGKHCLWDMPLAVQSVASTCVLIQCLVNIQHDCYGYGPCTRAAKVYETQEQEALPNSVFVQTPLGMNCEEVMTQAVNKMKNSKECKDIIAMAKKDAKAMLFAATQDAEAQAAKINDLSPKTEKVAEFLFNANNHLSFNMGCASSDNKYNIEVEDEEEDQTLPQAQPRGLQTLVSAQTNVFELVGNSQVTLPSNLMLFADGCCEEFGLADALKEDVLQTAKLPPQFLLTCLYACTVAFGKHVQNTKVDSFLTSRKFKETVTRRLQAGLLDPYITRYVDGTTARFVRPIIENPASYEIPMAVQAQFMHSKLFSSAVGRVLSTFRGEIQRSVIEGEDIVTLSSKLAIHGFQMGKDHILRIAFLRDYYIDFTTKNNAKTAQLSNDNKTETKFWSFVDAKLEKLMRKSLNDRLQSLDRTLAKDKRRFTAPKAGAPAILSKSMPEWQASVSHAISTMTAYQNSSPPIEEHPSSNTGGLNNAQPQESPSVSESGADPSSPIQEPEFEQDKNSEVTGSGQASGNMPLQYDQQRLQQTGRGVEINVQWATDQASSSERLPLANTAIRTGSNSNRRVTVLDTGLRGEAVRYNPLGTSGRLSTASPTPPPSHPVNTRVLRPRITGSIRESTSGPSPSSGTQQHPPENTQYDPHTSETGRATLGFY</sequence>
<proteinExistence type="predicted"/>
<evidence type="ECO:0000313" key="2">
    <source>
        <dbReference type="EMBL" id="KAF8672075.1"/>
    </source>
</evidence>
<dbReference type="EMBL" id="JACYCC010000213">
    <property type="protein sequence ID" value="KAF8672075.1"/>
    <property type="molecule type" value="Genomic_DNA"/>
</dbReference>
<feature type="compositionally biased region" description="Polar residues" evidence="1">
    <location>
        <begin position="581"/>
        <end position="592"/>
    </location>
</feature>
<feature type="region of interest" description="Disordered" evidence="1">
    <location>
        <begin position="655"/>
        <end position="729"/>
    </location>
</feature>
<evidence type="ECO:0000256" key="1">
    <source>
        <dbReference type="SAM" id="MobiDB-lite"/>
    </source>
</evidence>
<dbReference type="AlphaFoldDB" id="A0A8H7LEM2"/>